<feature type="domain" description="DYW" evidence="5">
    <location>
        <begin position="691"/>
        <end position="783"/>
    </location>
</feature>
<gene>
    <name evidence="6" type="primary">PCMP-H21</name>
    <name evidence="6" type="ORF">AXF42_Ash008462</name>
</gene>
<dbReference type="Pfam" id="PF20431">
    <property type="entry name" value="E_motif"/>
    <property type="match status" value="1"/>
</dbReference>
<dbReference type="EMBL" id="KZ451939">
    <property type="protein sequence ID" value="PKA60402.1"/>
    <property type="molecule type" value="Genomic_DNA"/>
</dbReference>
<proteinExistence type="inferred from homology"/>
<evidence type="ECO:0000313" key="7">
    <source>
        <dbReference type="Proteomes" id="UP000236161"/>
    </source>
</evidence>
<dbReference type="Pfam" id="PF12854">
    <property type="entry name" value="PPR_1"/>
    <property type="match status" value="1"/>
</dbReference>
<dbReference type="InterPro" id="IPR046848">
    <property type="entry name" value="E_motif"/>
</dbReference>
<dbReference type="GO" id="GO:0008270">
    <property type="term" value="F:zinc ion binding"/>
    <property type="evidence" value="ECO:0007669"/>
    <property type="project" value="InterPro"/>
</dbReference>
<dbReference type="PROSITE" id="PS51375">
    <property type="entry name" value="PPR"/>
    <property type="match status" value="6"/>
</dbReference>
<dbReference type="GO" id="GO:0016787">
    <property type="term" value="F:hydrolase activity"/>
    <property type="evidence" value="ECO:0007669"/>
    <property type="project" value="UniProtKB-KW"/>
</dbReference>
<feature type="repeat" description="PPR" evidence="3">
    <location>
        <begin position="375"/>
        <end position="409"/>
    </location>
</feature>
<keyword evidence="6" id="KW-0378">Hydrolase</keyword>
<feature type="repeat" description="PPR" evidence="3">
    <location>
        <begin position="511"/>
        <end position="541"/>
    </location>
</feature>
<evidence type="ECO:0000256" key="1">
    <source>
        <dbReference type="ARBA" id="ARBA00006643"/>
    </source>
</evidence>
<name>A0A2I0AXY1_9ASPA</name>
<dbReference type="InterPro" id="IPR002885">
    <property type="entry name" value="PPR_rpt"/>
</dbReference>
<dbReference type="InterPro" id="IPR032867">
    <property type="entry name" value="DYW_dom"/>
</dbReference>
<evidence type="ECO:0000256" key="2">
    <source>
        <dbReference type="ARBA" id="ARBA00022737"/>
    </source>
</evidence>
<evidence type="ECO:0000256" key="4">
    <source>
        <dbReference type="SAM" id="MobiDB-lite"/>
    </source>
</evidence>
<dbReference type="FunFam" id="1.25.40.10:FF:000598">
    <property type="entry name" value="pentatricopeptide repeat-containing protein At1g20230 isoform X2"/>
    <property type="match status" value="1"/>
</dbReference>
<dbReference type="FunFam" id="1.25.40.10:FF:000515">
    <property type="entry name" value="Pentatricopeptide repeat-containing protein chloroplastic"/>
    <property type="match status" value="1"/>
</dbReference>
<dbReference type="Proteomes" id="UP000236161">
    <property type="component" value="Unassembled WGS sequence"/>
</dbReference>
<dbReference type="PANTHER" id="PTHR47926">
    <property type="entry name" value="PENTATRICOPEPTIDE REPEAT-CONTAINING PROTEIN"/>
    <property type="match status" value="1"/>
</dbReference>
<dbReference type="AlphaFoldDB" id="A0A2I0AXY1"/>
<feature type="region of interest" description="Disordered" evidence="4">
    <location>
        <begin position="1"/>
        <end position="34"/>
    </location>
</feature>
<dbReference type="Gene3D" id="1.25.40.10">
    <property type="entry name" value="Tetratricopeptide repeat domain"/>
    <property type="match status" value="4"/>
</dbReference>
<feature type="repeat" description="PPR" evidence="3">
    <location>
        <begin position="476"/>
        <end position="510"/>
    </location>
</feature>
<keyword evidence="7" id="KW-1185">Reference proteome</keyword>
<dbReference type="GO" id="GO:0003723">
    <property type="term" value="F:RNA binding"/>
    <property type="evidence" value="ECO:0007669"/>
    <property type="project" value="InterPro"/>
</dbReference>
<keyword evidence="2" id="KW-0677">Repeat</keyword>
<reference evidence="6 7" key="1">
    <citation type="journal article" date="2017" name="Nature">
        <title>The Apostasia genome and the evolution of orchids.</title>
        <authorList>
            <person name="Zhang G.Q."/>
            <person name="Liu K.W."/>
            <person name="Li Z."/>
            <person name="Lohaus R."/>
            <person name="Hsiao Y.Y."/>
            <person name="Niu S.C."/>
            <person name="Wang J.Y."/>
            <person name="Lin Y.C."/>
            <person name="Xu Q."/>
            <person name="Chen L.J."/>
            <person name="Yoshida K."/>
            <person name="Fujiwara S."/>
            <person name="Wang Z.W."/>
            <person name="Zhang Y.Q."/>
            <person name="Mitsuda N."/>
            <person name="Wang M."/>
            <person name="Liu G.H."/>
            <person name="Pecoraro L."/>
            <person name="Huang H.X."/>
            <person name="Xiao X.J."/>
            <person name="Lin M."/>
            <person name="Wu X.Y."/>
            <person name="Wu W.L."/>
            <person name="Chen Y.Y."/>
            <person name="Chang S.B."/>
            <person name="Sakamoto S."/>
            <person name="Ohme-Takagi M."/>
            <person name="Yagi M."/>
            <person name="Zeng S.J."/>
            <person name="Shen C.Y."/>
            <person name="Yeh C.M."/>
            <person name="Luo Y.B."/>
            <person name="Tsai W.C."/>
            <person name="Van de Peer Y."/>
            <person name="Liu Z.J."/>
        </authorList>
    </citation>
    <scope>NUCLEOTIDE SEQUENCE [LARGE SCALE GENOMIC DNA]</scope>
    <source>
        <strain evidence="7">cv. Shenzhen</strain>
        <tissue evidence="6">Stem</tissue>
    </source>
</reference>
<organism evidence="6 7">
    <name type="scientific">Apostasia shenzhenica</name>
    <dbReference type="NCBI Taxonomy" id="1088818"/>
    <lineage>
        <taxon>Eukaryota</taxon>
        <taxon>Viridiplantae</taxon>
        <taxon>Streptophyta</taxon>
        <taxon>Embryophyta</taxon>
        <taxon>Tracheophyta</taxon>
        <taxon>Spermatophyta</taxon>
        <taxon>Magnoliopsida</taxon>
        <taxon>Liliopsida</taxon>
        <taxon>Asparagales</taxon>
        <taxon>Orchidaceae</taxon>
        <taxon>Apostasioideae</taxon>
        <taxon>Apostasia</taxon>
    </lineage>
</organism>
<dbReference type="InterPro" id="IPR046960">
    <property type="entry name" value="PPR_At4g14850-like_plant"/>
</dbReference>
<dbReference type="OrthoDB" id="428658at2759"/>
<dbReference type="GO" id="GO:0009451">
    <property type="term" value="P:RNA modification"/>
    <property type="evidence" value="ECO:0007669"/>
    <property type="project" value="InterPro"/>
</dbReference>
<dbReference type="Pfam" id="PF13041">
    <property type="entry name" value="PPR_2"/>
    <property type="match status" value="2"/>
</dbReference>
<evidence type="ECO:0000313" key="6">
    <source>
        <dbReference type="EMBL" id="PKA60402.1"/>
    </source>
</evidence>
<dbReference type="FunFam" id="1.25.40.10:FF:000607">
    <property type="entry name" value="Pentatricopeptide repeat-containing protein, mitochondrial"/>
    <property type="match status" value="1"/>
</dbReference>
<dbReference type="Pfam" id="PF14432">
    <property type="entry name" value="DYW_deaminase"/>
    <property type="match status" value="1"/>
</dbReference>
<accession>A0A2I0AXY1</accession>
<dbReference type="EC" id="3.6.1.-" evidence="6"/>
<dbReference type="InterPro" id="IPR011990">
    <property type="entry name" value="TPR-like_helical_dom_sf"/>
</dbReference>
<comment type="similarity">
    <text evidence="1">Belongs to the PPR family. PCMP-H subfamily.</text>
</comment>
<dbReference type="Pfam" id="PF01535">
    <property type="entry name" value="PPR"/>
    <property type="match status" value="3"/>
</dbReference>
<sequence>MPSPARSLPRSIAEVDSSDLSGLPTQGGRHAHHPMQRHAVHLHQLLHLHPFPSLFQTQLAHGQILKSGLAAEACTATKILSLYANHCRFPEATALLLSLPDQDSSSFSSLISSLSRSPFPSLVLSLLPRMLALSLHLDPLVLPSTLKVCASLGSESTGRKLHAIAITSDLAADTFIQSSLLHFYLKCKAKTDARKVFDRMPHPSVVAYSAILADTAARGDVCGTKNMLEQMQRSGIEPNTITWNGLIAGFSRSGHPHEAASMLQRMHLAGCVLDKIGVSSALPAVGDEEDARAGLQIHGYSIKCGFEEDECVSSALIDMYGKCRITEEMIKVFDEMRHRDIGTCNALVAGLARNGLVGEALMRFKRFQKESVELNVVSWTSIVACCAQNGRDMEALELFREMQEIGVRPNSVTIPCLLPACANIAALVQGKSAHGFTIRAGMSADVYVGSALIDMYGKCGKIKDARKMFDRMPSRNIVSWNAMLGGYAMHGRAKEAMEMFSMMEKRRQQPDSISFTCMLSCFSQAGLTDEGRRFFHKMKTEHGIAARMEHYACMVSLLSRAGKLDEAYQFVKGMPFDPDSCVWGALLSACRVHGNVKLGEIAAENLFQLEPLNAGNYVLLSNIYAAKGMWEGVDRVRKEMKRLGVRKNPGCSWIEIENKIHMLVAGDKSHAEMEKIVQRLEKIGVEMKRLGFLPSSWFALQDVEEQDKEQMLCGHSEKLAVGLGLISTRRGSPLRVTKNLRICGDCHAAMKFISRFEEREILVRDTNRFHLFRDGECSCGDFW</sequence>
<dbReference type="NCBIfam" id="TIGR00756">
    <property type="entry name" value="PPR"/>
    <property type="match status" value="7"/>
</dbReference>
<feature type="repeat" description="PPR" evidence="3">
    <location>
        <begin position="239"/>
        <end position="273"/>
    </location>
</feature>
<protein>
    <submittedName>
        <fullName evidence="6">Pentatricopeptide repeat-containing protein</fullName>
        <ecNumber evidence="6">3.6.1.-</ecNumber>
    </submittedName>
</protein>
<dbReference type="STRING" id="1088818.A0A2I0AXY1"/>
<feature type="repeat" description="PPR" evidence="3">
    <location>
        <begin position="340"/>
        <end position="374"/>
    </location>
</feature>
<evidence type="ECO:0000259" key="5">
    <source>
        <dbReference type="Pfam" id="PF14432"/>
    </source>
</evidence>
<dbReference type="PANTHER" id="PTHR47926:SF386">
    <property type="entry name" value="PENTATRICOPEPTIDE REPEAT-CONTAINING PROTEIN"/>
    <property type="match status" value="1"/>
</dbReference>
<evidence type="ECO:0000256" key="3">
    <source>
        <dbReference type="PROSITE-ProRule" id="PRU00708"/>
    </source>
</evidence>
<feature type="repeat" description="PPR" evidence="3">
    <location>
        <begin position="445"/>
        <end position="475"/>
    </location>
</feature>